<evidence type="ECO:0000313" key="2">
    <source>
        <dbReference type="Proteomes" id="UP000824120"/>
    </source>
</evidence>
<dbReference type="EMBL" id="JACXVP010000002">
    <property type="protein sequence ID" value="KAG5624654.1"/>
    <property type="molecule type" value="Genomic_DNA"/>
</dbReference>
<gene>
    <name evidence="1" type="ORF">H5410_009872</name>
</gene>
<sequence length="67" mass="7224">MLSGSVTPLHMLQILKTLDVPKVAICRNLQFRWSLGAGKVSGTEDPYSSAKLISFVPGSSSPLFECN</sequence>
<evidence type="ECO:0000313" key="1">
    <source>
        <dbReference type="EMBL" id="KAG5624654.1"/>
    </source>
</evidence>
<dbReference type="AlphaFoldDB" id="A0A9J6AJ58"/>
<proteinExistence type="predicted"/>
<organism evidence="1 2">
    <name type="scientific">Solanum commersonii</name>
    <name type="common">Commerson's wild potato</name>
    <name type="synonym">Commerson's nightshade</name>
    <dbReference type="NCBI Taxonomy" id="4109"/>
    <lineage>
        <taxon>Eukaryota</taxon>
        <taxon>Viridiplantae</taxon>
        <taxon>Streptophyta</taxon>
        <taxon>Embryophyta</taxon>
        <taxon>Tracheophyta</taxon>
        <taxon>Spermatophyta</taxon>
        <taxon>Magnoliopsida</taxon>
        <taxon>eudicotyledons</taxon>
        <taxon>Gunneridae</taxon>
        <taxon>Pentapetalae</taxon>
        <taxon>asterids</taxon>
        <taxon>lamiids</taxon>
        <taxon>Solanales</taxon>
        <taxon>Solanaceae</taxon>
        <taxon>Solanoideae</taxon>
        <taxon>Solaneae</taxon>
        <taxon>Solanum</taxon>
    </lineage>
</organism>
<name>A0A9J6AJ58_SOLCO</name>
<keyword evidence="2" id="KW-1185">Reference proteome</keyword>
<protein>
    <submittedName>
        <fullName evidence="1">Uncharacterized protein</fullName>
    </submittedName>
</protein>
<accession>A0A9J6AJ58</accession>
<reference evidence="1 2" key="1">
    <citation type="submission" date="2020-09" db="EMBL/GenBank/DDBJ databases">
        <title>De no assembly of potato wild relative species, Solanum commersonii.</title>
        <authorList>
            <person name="Cho K."/>
        </authorList>
    </citation>
    <scope>NUCLEOTIDE SEQUENCE [LARGE SCALE GENOMIC DNA]</scope>
    <source>
        <strain evidence="1">LZ3.2</strain>
        <tissue evidence="1">Leaf</tissue>
    </source>
</reference>
<dbReference type="Proteomes" id="UP000824120">
    <property type="component" value="Chromosome 2"/>
</dbReference>
<comment type="caution">
    <text evidence="1">The sequence shown here is derived from an EMBL/GenBank/DDBJ whole genome shotgun (WGS) entry which is preliminary data.</text>
</comment>